<dbReference type="NCBIfam" id="NF033537">
    <property type="entry name" value="lasso_biosyn_B2"/>
    <property type="match status" value="1"/>
</dbReference>
<dbReference type="AlphaFoldDB" id="A0A1C7D7A9"/>
<organism evidence="2 3">
    <name type="scientific">Paraurantiacibacter namhicola</name>
    <dbReference type="NCBI Taxonomy" id="645517"/>
    <lineage>
        <taxon>Bacteria</taxon>
        <taxon>Pseudomonadati</taxon>
        <taxon>Pseudomonadota</taxon>
        <taxon>Alphaproteobacteria</taxon>
        <taxon>Sphingomonadales</taxon>
        <taxon>Erythrobacteraceae</taxon>
        <taxon>Paraurantiacibacter</taxon>
    </lineage>
</organism>
<proteinExistence type="predicted"/>
<dbReference type="STRING" id="645517.A6F65_01018"/>
<evidence type="ECO:0000259" key="1">
    <source>
        <dbReference type="Pfam" id="PF13471"/>
    </source>
</evidence>
<accession>A0A1C7D7A9</accession>
<gene>
    <name evidence="2" type="ORF">A6F65_01018</name>
</gene>
<evidence type="ECO:0000313" key="2">
    <source>
        <dbReference type="EMBL" id="ANU07327.1"/>
    </source>
</evidence>
<sequence>MWARVLAMHGAVRLVGLARVQGWIGAPEGTGGNDALRESRRIASHVHAIERRMPRLLAGNCLSRSLALSRTLVRAGIPHELVIGAAPEGEPFAAHAWVEHDGIPLNEAGDVGHRFRRMG</sequence>
<dbReference type="KEGG" id="anh:A6F65_01018"/>
<feature type="domain" description="Microcin J25-processing protein McjB C-terminal" evidence="1">
    <location>
        <begin position="13"/>
        <end position="118"/>
    </location>
</feature>
<dbReference type="InterPro" id="IPR032708">
    <property type="entry name" value="McjB_C"/>
</dbReference>
<keyword evidence="3" id="KW-1185">Reference proteome</keyword>
<evidence type="ECO:0000313" key="3">
    <source>
        <dbReference type="Proteomes" id="UP000092698"/>
    </source>
</evidence>
<dbReference type="Proteomes" id="UP000092698">
    <property type="component" value="Chromosome"/>
</dbReference>
<dbReference type="InterPro" id="IPR053521">
    <property type="entry name" value="McjB-like"/>
</dbReference>
<name>A0A1C7D7A9_9SPHN</name>
<reference evidence="2 3" key="1">
    <citation type="submission" date="2016-07" db="EMBL/GenBank/DDBJ databases">
        <title>Complete genome sequence of Altererythrobacter namhicola JCM 16345T, containing esterase-encoding genes.</title>
        <authorList>
            <person name="Cheng H."/>
            <person name="Wu Y.-H."/>
            <person name="Jian S.-L."/>
            <person name="Huo Y.-Y."/>
            <person name="Wang C.-S."/>
            <person name="Xu X.-W."/>
        </authorList>
    </citation>
    <scope>NUCLEOTIDE SEQUENCE [LARGE SCALE GENOMIC DNA]</scope>
    <source>
        <strain evidence="2 3">JCM 16345</strain>
    </source>
</reference>
<protein>
    <recommendedName>
        <fullName evidence="1">Microcin J25-processing protein McjB C-terminal domain-containing protein</fullName>
    </recommendedName>
</protein>
<dbReference type="EMBL" id="CP016545">
    <property type="protein sequence ID" value="ANU07327.1"/>
    <property type="molecule type" value="Genomic_DNA"/>
</dbReference>
<dbReference type="Pfam" id="PF13471">
    <property type="entry name" value="Transglut_core3"/>
    <property type="match status" value="1"/>
</dbReference>